<keyword evidence="2" id="KW-0812">Transmembrane</keyword>
<keyword evidence="2" id="KW-1133">Transmembrane helix</keyword>
<feature type="compositionally biased region" description="Polar residues" evidence="1">
    <location>
        <begin position="148"/>
        <end position="158"/>
    </location>
</feature>
<proteinExistence type="predicted"/>
<protein>
    <submittedName>
        <fullName evidence="3">Uncharacterized protein</fullName>
    </submittedName>
</protein>
<evidence type="ECO:0000313" key="3">
    <source>
        <dbReference type="EMBL" id="KAK3097162.1"/>
    </source>
</evidence>
<dbReference type="Proteomes" id="UP001186944">
    <property type="component" value="Unassembled WGS sequence"/>
</dbReference>
<evidence type="ECO:0000313" key="4">
    <source>
        <dbReference type="Proteomes" id="UP001186944"/>
    </source>
</evidence>
<feature type="region of interest" description="Disordered" evidence="1">
    <location>
        <begin position="191"/>
        <end position="217"/>
    </location>
</feature>
<reference evidence="3" key="1">
    <citation type="submission" date="2019-08" db="EMBL/GenBank/DDBJ databases">
        <title>The improved chromosome-level genome for the pearl oyster Pinctada fucata martensii using PacBio sequencing and Hi-C.</title>
        <authorList>
            <person name="Zheng Z."/>
        </authorList>
    </citation>
    <scope>NUCLEOTIDE SEQUENCE</scope>
    <source>
        <strain evidence="3">ZZ-2019</strain>
        <tissue evidence="3">Adductor muscle</tissue>
    </source>
</reference>
<keyword evidence="2" id="KW-0472">Membrane</keyword>
<evidence type="ECO:0000256" key="1">
    <source>
        <dbReference type="SAM" id="MobiDB-lite"/>
    </source>
</evidence>
<keyword evidence="4" id="KW-1185">Reference proteome</keyword>
<feature type="non-terminal residue" evidence="3">
    <location>
        <position position="1"/>
    </location>
</feature>
<gene>
    <name evidence="3" type="ORF">FSP39_006976</name>
</gene>
<name>A0AA88YDB4_PINIB</name>
<feature type="region of interest" description="Disordered" evidence="1">
    <location>
        <begin position="260"/>
        <end position="283"/>
    </location>
</feature>
<feature type="region of interest" description="Disordered" evidence="1">
    <location>
        <begin position="148"/>
        <end position="167"/>
    </location>
</feature>
<feature type="compositionally biased region" description="Acidic residues" evidence="1">
    <location>
        <begin position="204"/>
        <end position="213"/>
    </location>
</feature>
<organism evidence="3 4">
    <name type="scientific">Pinctada imbricata</name>
    <name type="common">Atlantic pearl-oyster</name>
    <name type="synonym">Pinctada martensii</name>
    <dbReference type="NCBI Taxonomy" id="66713"/>
    <lineage>
        <taxon>Eukaryota</taxon>
        <taxon>Metazoa</taxon>
        <taxon>Spiralia</taxon>
        <taxon>Lophotrochozoa</taxon>
        <taxon>Mollusca</taxon>
        <taxon>Bivalvia</taxon>
        <taxon>Autobranchia</taxon>
        <taxon>Pteriomorphia</taxon>
        <taxon>Pterioida</taxon>
        <taxon>Pterioidea</taxon>
        <taxon>Pteriidae</taxon>
        <taxon>Pinctada</taxon>
    </lineage>
</organism>
<feature type="compositionally biased region" description="Basic and acidic residues" evidence="1">
    <location>
        <begin position="269"/>
        <end position="278"/>
    </location>
</feature>
<dbReference type="AlphaFoldDB" id="A0AA88YDB4"/>
<accession>A0AA88YDB4</accession>
<comment type="caution">
    <text evidence="3">The sequence shown here is derived from an EMBL/GenBank/DDBJ whole genome shotgun (WGS) entry which is preliminary data.</text>
</comment>
<evidence type="ECO:0000256" key="2">
    <source>
        <dbReference type="SAM" id="Phobius"/>
    </source>
</evidence>
<sequence>SNIPMSYLFFSNSIVTEHMSEIQALFLSNNPTVSAQESKSMTTAEIALIIVAGVIFCGSLLAIVVLFRKYQNLQRYNQLNDHLRRRSSLYESQEIKVKMEDETSDYDGSLNTQEVEADSSTVIVGKEGLVAAFSNPIYADDEQTNVKLSSANGTNENNAVEKAEDSNDIEETLSSLDDAWIPRIASHGVVSAQFDDGHDNTNEDKDDDDDDPPPDYNVKEVRFSAQVLDTDENKFEPLKLEEIPNAAPEDVDGEAQIIDNEGNEDDRDDNIPHFADESDRMDEEIISPVDFLKPENKDENGANLGTFHFGLDSSHDMEITKF</sequence>
<feature type="transmembrane region" description="Helical" evidence="2">
    <location>
        <begin position="46"/>
        <end position="67"/>
    </location>
</feature>
<dbReference type="EMBL" id="VSWD01000007">
    <property type="protein sequence ID" value="KAK3097162.1"/>
    <property type="molecule type" value="Genomic_DNA"/>
</dbReference>